<name>A0A1S2VGZ9_9BACT</name>
<dbReference type="GO" id="GO:0000160">
    <property type="term" value="P:phosphorelay signal transduction system"/>
    <property type="evidence" value="ECO:0007669"/>
    <property type="project" value="InterPro"/>
</dbReference>
<dbReference type="InterPro" id="IPR050595">
    <property type="entry name" value="Bact_response_regulator"/>
</dbReference>
<sequence>MSLRLSVLLYDDDADMRELVPRVLRKQYDVITQSRLQDVVAEVRHLKPDLILMDYYMHTSDSSAVIRKLKSDPATVHIPIILFSSHKHGDRLANELPVDGFLPKPFSLNTIRTCVAEVLDRMAVPVNQPR</sequence>
<dbReference type="AlphaFoldDB" id="A0A1S2VGZ9"/>
<dbReference type="SMART" id="SM00448">
    <property type="entry name" value="REC"/>
    <property type="match status" value="1"/>
</dbReference>
<feature type="modified residue" description="4-aspartylphosphate" evidence="2">
    <location>
        <position position="54"/>
    </location>
</feature>
<reference evidence="4 5" key="1">
    <citation type="submission" date="2016-10" db="EMBL/GenBank/DDBJ databases">
        <title>Arsenicibacter rosenii gen. nov., sp. nov., an efficient arsenic-methylating bacterium isolated from an arsenic-contaminated paddy soil.</title>
        <authorList>
            <person name="Huang K."/>
        </authorList>
    </citation>
    <scope>NUCLEOTIDE SEQUENCE [LARGE SCALE GENOMIC DNA]</scope>
    <source>
        <strain evidence="4 5">SM-1</strain>
    </source>
</reference>
<proteinExistence type="predicted"/>
<dbReference type="PROSITE" id="PS50110">
    <property type="entry name" value="RESPONSE_REGULATORY"/>
    <property type="match status" value="1"/>
</dbReference>
<gene>
    <name evidence="4" type="ORF">BLX24_16040</name>
</gene>
<evidence type="ECO:0000259" key="3">
    <source>
        <dbReference type="PROSITE" id="PS50110"/>
    </source>
</evidence>
<dbReference type="PANTHER" id="PTHR44591:SF23">
    <property type="entry name" value="CHEY SUBFAMILY"/>
    <property type="match status" value="1"/>
</dbReference>
<keyword evidence="1 2" id="KW-0597">Phosphoprotein</keyword>
<dbReference type="Proteomes" id="UP000181790">
    <property type="component" value="Unassembled WGS sequence"/>
</dbReference>
<evidence type="ECO:0000313" key="4">
    <source>
        <dbReference type="EMBL" id="OIN58041.1"/>
    </source>
</evidence>
<evidence type="ECO:0000256" key="2">
    <source>
        <dbReference type="PROSITE-ProRule" id="PRU00169"/>
    </source>
</evidence>
<dbReference type="OrthoDB" id="9808843at2"/>
<dbReference type="SUPFAM" id="SSF52172">
    <property type="entry name" value="CheY-like"/>
    <property type="match status" value="1"/>
</dbReference>
<dbReference type="PANTHER" id="PTHR44591">
    <property type="entry name" value="STRESS RESPONSE REGULATOR PROTEIN 1"/>
    <property type="match status" value="1"/>
</dbReference>
<dbReference type="EMBL" id="MORL01000008">
    <property type="protein sequence ID" value="OIN58041.1"/>
    <property type="molecule type" value="Genomic_DNA"/>
</dbReference>
<comment type="caution">
    <text evidence="4">The sequence shown here is derived from an EMBL/GenBank/DDBJ whole genome shotgun (WGS) entry which is preliminary data.</text>
</comment>
<organism evidence="4 5">
    <name type="scientific">Arsenicibacter rosenii</name>
    <dbReference type="NCBI Taxonomy" id="1750698"/>
    <lineage>
        <taxon>Bacteria</taxon>
        <taxon>Pseudomonadati</taxon>
        <taxon>Bacteroidota</taxon>
        <taxon>Cytophagia</taxon>
        <taxon>Cytophagales</taxon>
        <taxon>Spirosomataceae</taxon>
        <taxon>Arsenicibacter</taxon>
    </lineage>
</organism>
<feature type="domain" description="Response regulatory" evidence="3">
    <location>
        <begin position="6"/>
        <end position="119"/>
    </location>
</feature>
<protein>
    <recommendedName>
        <fullName evidence="3">Response regulatory domain-containing protein</fullName>
    </recommendedName>
</protein>
<dbReference type="Pfam" id="PF00072">
    <property type="entry name" value="Response_reg"/>
    <property type="match status" value="1"/>
</dbReference>
<dbReference type="RefSeq" id="WP_071504191.1">
    <property type="nucleotide sequence ID" value="NZ_MORL01000008.1"/>
</dbReference>
<accession>A0A1S2VGZ9</accession>
<evidence type="ECO:0000256" key="1">
    <source>
        <dbReference type="ARBA" id="ARBA00022553"/>
    </source>
</evidence>
<dbReference type="Gene3D" id="3.40.50.2300">
    <property type="match status" value="1"/>
</dbReference>
<dbReference type="InterPro" id="IPR001789">
    <property type="entry name" value="Sig_transdc_resp-reg_receiver"/>
</dbReference>
<dbReference type="InterPro" id="IPR011006">
    <property type="entry name" value="CheY-like_superfamily"/>
</dbReference>
<evidence type="ECO:0000313" key="5">
    <source>
        <dbReference type="Proteomes" id="UP000181790"/>
    </source>
</evidence>
<keyword evidence="5" id="KW-1185">Reference proteome</keyword>